<comment type="caution">
    <text evidence="2">The sequence shown here is derived from an EMBL/GenBank/DDBJ whole genome shotgun (WGS) entry which is preliminary data.</text>
</comment>
<dbReference type="GO" id="GO:0008374">
    <property type="term" value="F:O-acyltransferase activity"/>
    <property type="evidence" value="ECO:0007669"/>
    <property type="project" value="InterPro"/>
</dbReference>
<keyword evidence="3" id="KW-1185">Reference proteome</keyword>
<reference evidence="2 3" key="1">
    <citation type="journal article" date="2018" name="Sci. Rep.">
        <title>Comparative analysis of the Pocillopora damicornis genome highlights role of immune system in coral evolution.</title>
        <authorList>
            <person name="Cunning R."/>
            <person name="Bay R.A."/>
            <person name="Gillette P."/>
            <person name="Baker A.C."/>
            <person name="Traylor-Knowles N."/>
        </authorList>
    </citation>
    <scope>NUCLEOTIDE SEQUENCE [LARGE SCALE GENOMIC DNA]</scope>
    <source>
        <strain evidence="2">RSMAS</strain>
        <tissue evidence="2">Whole animal</tissue>
    </source>
</reference>
<evidence type="ECO:0000256" key="1">
    <source>
        <dbReference type="SAM" id="SignalP"/>
    </source>
</evidence>
<dbReference type="PANTHER" id="PTHR11440">
    <property type="entry name" value="LECITHIN-CHOLESTEROL ACYLTRANSFERASE-RELATED"/>
    <property type="match status" value="1"/>
</dbReference>
<sequence>MMGSVSLHTVAVLCLISSVNGFWVWNRPTERPPNEIQTPVIIVPGTGGSQLQAKLNKPNTLHWYCSKTTDDYFTLWLKKSSLLPFAIDCWADNMRLVYDESTKTMKNAPGVETRVPGFGETSTIEYLDTTGLIKYFAPMVETLVSWGYQRGETVRAAPYDFRYGPESQSEYFSKLKTLIEDTYSANGNNKITLMSHSLGCPYTLVFLNKQTQDWKDRYILQWITLSGVWGGTAEQISLFSSGNTFGIPKILVNPLKVRGEQRTDTSNVYLLPSRELWSADEVLAITPERNYTVKDYDGFFQDIDFPLGIKLRKLVENITYPLTEHSPKVTVHCLYGTGVKTGERYQFKEGEFPDTQPDVIYGDGDGTVNRRSLEACNKWNQRQPNNVTVKTYPGVNHNGLLSDENVQNYIKALFLGRNCGRTKPARDSLKLRKVVRTQTSVVYVLRSPNDEVLVESHNRSYTVNDYDDFFRSYWLPARKKKAMEKGQTVITYPLAEHSPQVTAQCLHGTRVPTIEKHHFKNGEFPDKQPTVTYGDGDGIVNKRSLEACNNSSQRRSIFCVLVLNVTLTFGKGWWKEPTSKPSRQPLKTTQGIKTPVIIVPGSGGSQIEAKLDKPSAPSWFCSKKTSDYFTLWFQKSSLLPYAIHCWADNMRLIYDEKTNTVRNAPGVETRVPGFGDTSTIEHLDTTNLISYFKPMVDTLVSWGYKRGFSVRAAPYDFRYGPESASEYFGKLKKLIEDTYLANGNKKITLMSHSLGCPYTLVFLNKQTQDWKDKYILQWIALAGVFGGVAEMIHLFSAGVTLGIPHFLVDPIDVRGQQRTSTSNALMMPSPELWGAGEVLAKTPDRVYTVNDYEEFFRDVGFPLGIKLRKMVKDLIYPLAAHAPHVRLHCLYGTGVHTPASYLFGKGEFPDKQPEIIYGDGDGTVNRRSLEACGKFSQQQNYDVTLKGYDSVNHEGVLGDTNALNYIKGVLF</sequence>
<dbReference type="GO" id="GO:0006629">
    <property type="term" value="P:lipid metabolic process"/>
    <property type="evidence" value="ECO:0007669"/>
    <property type="project" value="InterPro"/>
</dbReference>
<evidence type="ECO:0000313" key="3">
    <source>
        <dbReference type="Proteomes" id="UP000275408"/>
    </source>
</evidence>
<dbReference type="EMBL" id="RCHS01003911">
    <property type="protein sequence ID" value="RMX38934.1"/>
    <property type="molecule type" value="Genomic_DNA"/>
</dbReference>
<dbReference type="Gene3D" id="3.40.50.1820">
    <property type="entry name" value="alpha/beta hydrolase"/>
    <property type="match status" value="2"/>
</dbReference>
<organism evidence="2 3">
    <name type="scientific">Pocillopora damicornis</name>
    <name type="common">Cauliflower coral</name>
    <name type="synonym">Millepora damicornis</name>
    <dbReference type="NCBI Taxonomy" id="46731"/>
    <lineage>
        <taxon>Eukaryota</taxon>
        <taxon>Metazoa</taxon>
        <taxon>Cnidaria</taxon>
        <taxon>Anthozoa</taxon>
        <taxon>Hexacorallia</taxon>
        <taxon>Scleractinia</taxon>
        <taxon>Astrocoeniina</taxon>
        <taxon>Pocilloporidae</taxon>
        <taxon>Pocillopora</taxon>
    </lineage>
</organism>
<dbReference type="OrthoDB" id="190846at2759"/>
<gene>
    <name evidence="2" type="ORF">pdam_00016424</name>
</gene>
<feature type="chain" id="PRO_5018272432" description="Group XV phospholipase A2" evidence="1">
    <location>
        <begin position="22"/>
        <end position="971"/>
    </location>
</feature>
<keyword evidence="1" id="KW-0732">Signal</keyword>
<evidence type="ECO:0008006" key="4">
    <source>
        <dbReference type="Google" id="ProtNLM"/>
    </source>
</evidence>
<dbReference type="Pfam" id="PF02450">
    <property type="entry name" value="LCAT"/>
    <property type="match status" value="5"/>
</dbReference>
<dbReference type="InterPro" id="IPR029058">
    <property type="entry name" value="AB_hydrolase_fold"/>
</dbReference>
<dbReference type="SUPFAM" id="SSF53474">
    <property type="entry name" value="alpha/beta-Hydrolases"/>
    <property type="match status" value="2"/>
</dbReference>
<evidence type="ECO:0000313" key="2">
    <source>
        <dbReference type="EMBL" id="RMX38934.1"/>
    </source>
</evidence>
<dbReference type="Proteomes" id="UP000275408">
    <property type="component" value="Unassembled WGS sequence"/>
</dbReference>
<protein>
    <recommendedName>
        <fullName evidence="4">Group XV phospholipase A2</fullName>
    </recommendedName>
</protein>
<accession>A0A3M6TCE7</accession>
<dbReference type="InterPro" id="IPR003386">
    <property type="entry name" value="LACT/PDAT_acylTrfase"/>
</dbReference>
<name>A0A3M6TCE7_POCDA</name>
<feature type="signal peptide" evidence="1">
    <location>
        <begin position="1"/>
        <end position="21"/>
    </location>
</feature>
<proteinExistence type="predicted"/>
<dbReference type="AlphaFoldDB" id="A0A3M6TCE7"/>
<dbReference type="STRING" id="46731.A0A3M6TCE7"/>